<feature type="region of interest" description="Disordered" evidence="1">
    <location>
        <begin position="431"/>
        <end position="666"/>
    </location>
</feature>
<dbReference type="PANTHER" id="PTHR31189:SF7">
    <property type="entry name" value="OS03G0197300 PROTEIN"/>
    <property type="match status" value="1"/>
</dbReference>
<dbReference type="InterPro" id="IPR050253">
    <property type="entry name" value="Seed_Storage-Functional"/>
</dbReference>
<dbReference type="Pfam" id="PF00190">
    <property type="entry name" value="Cupin_1"/>
    <property type="match status" value="1"/>
</dbReference>
<gene>
    <name evidence="4" type="ORF">OLC1_LOCUS18316</name>
</gene>
<feature type="compositionally biased region" description="Basic and acidic residues" evidence="1">
    <location>
        <begin position="639"/>
        <end position="656"/>
    </location>
</feature>
<protein>
    <submittedName>
        <fullName evidence="4">OLC1v1010805C1</fullName>
    </submittedName>
</protein>
<proteinExistence type="predicted"/>
<feature type="signal peptide" evidence="2">
    <location>
        <begin position="1"/>
        <end position="22"/>
    </location>
</feature>
<keyword evidence="5" id="KW-1185">Reference proteome</keyword>
<dbReference type="InterPro" id="IPR006045">
    <property type="entry name" value="Cupin_1"/>
</dbReference>
<feature type="compositionally biased region" description="Basic and acidic residues" evidence="1">
    <location>
        <begin position="597"/>
        <end position="627"/>
    </location>
</feature>
<accession>A0AAV1DUN2</accession>
<feature type="compositionally biased region" description="Basic and acidic residues" evidence="1">
    <location>
        <begin position="522"/>
        <end position="590"/>
    </location>
</feature>
<dbReference type="PANTHER" id="PTHR31189">
    <property type="entry name" value="OS03G0336100 PROTEIN-RELATED"/>
    <property type="match status" value="1"/>
</dbReference>
<dbReference type="SMART" id="SM00835">
    <property type="entry name" value="Cupin_1"/>
    <property type="match status" value="1"/>
</dbReference>
<organism evidence="4 5">
    <name type="scientific">Oldenlandia corymbosa var. corymbosa</name>
    <dbReference type="NCBI Taxonomy" id="529605"/>
    <lineage>
        <taxon>Eukaryota</taxon>
        <taxon>Viridiplantae</taxon>
        <taxon>Streptophyta</taxon>
        <taxon>Embryophyta</taxon>
        <taxon>Tracheophyta</taxon>
        <taxon>Spermatophyta</taxon>
        <taxon>Magnoliopsida</taxon>
        <taxon>eudicotyledons</taxon>
        <taxon>Gunneridae</taxon>
        <taxon>Pentapetalae</taxon>
        <taxon>asterids</taxon>
        <taxon>lamiids</taxon>
        <taxon>Gentianales</taxon>
        <taxon>Rubiaceae</taxon>
        <taxon>Rubioideae</taxon>
        <taxon>Spermacoceae</taxon>
        <taxon>Hedyotis-Oldenlandia complex</taxon>
        <taxon>Oldenlandia</taxon>
    </lineage>
</organism>
<dbReference type="InterPro" id="IPR014710">
    <property type="entry name" value="RmlC-like_jellyroll"/>
</dbReference>
<evidence type="ECO:0000313" key="4">
    <source>
        <dbReference type="EMBL" id="CAI9110731.1"/>
    </source>
</evidence>
<dbReference type="Proteomes" id="UP001161247">
    <property type="component" value="Chromosome 6"/>
</dbReference>
<name>A0AAV1DUN2_OLDCO</name>
<dbReference type="InterPro" id="IPR011051">
    <property type="entry name" value="RmlC_Cupin_sf"/>
</dbReference>
<feature type="chain" id="PRO_5043785168" evidence="2">
    <location>
        <begin position="23"/>
        <end position="666"/>
    </location>
</feature>
<keyword evidence="2" id="KW-0732">Signal</keyword>
<feature type="region of interest" description="Disordered" evidence="1">
    <location>
        <begin position="195"/>
        <end position="214"/>
    </location>
</feature>
<feature type="domain" description="Cupin type-1" evidence="3">
    <location>
        <begin position="249"/>
        <end position="403"/>
    </location>
</feature>
<evidence type="ECO:0000256" key="1">
    <source>
        <dbReference type="SAM" id="MobiDB-lite"/>
    </source>
</evidence>
<dbReference type="EMBL" id="OX459123">
    <property type="protein sequence ID" value="CAI9110731.1"/>
    <property type="molecule type" value="Genomic_DNA"/>
</dbReference>
<dbReference type="AlphaFoldDB" id="A0AAV1DUN2"/>
<dbReference type="CDD" id="cd02245">
    <property type="entry name" value="cupin_7S_vicilin-like_C"/>
    <property type="match status" value="1"/>
</dbReference>
<evidence type="ECO:0000259" key="3">
    <source>
        <dbReference type="SMART" id="SM00835"/>
    </source>
</evidence>
<evidence type="ECO:0000313" key="5">
    <source>
        <dbReference type="Proteomes" id="UP001161247"/>
    </source>
</evidence>
<feature type="compositionally biased region" description="Basic and acidic residues" evidence="1">
    <location>
        <begin position="431"/>
        <end position="515"/>
    </location>
</feature>
<sequence length="666" mass="77008">MSSPSWILLLSSALCLILCVHATTPTWEDQESGPFVGHLVKRDDRKPLISTEFGQVSGAKVGDGNETFLLHFITLEPNALFLPVMLHQDMLFYVHTGSGRLSFRGDNGMETMDVRRGDVFRLETGSVFFIQSHLGTTRQKLRIHAIFGDTGEDLRDPIPYGPYSSLRDLILGFDQRVLQETFKVPEEVIEEIRSAPKPDPITHGNASAQESGRSKGDYEFIESVLMSRSAVYGIFDPSNKDKKRKSNLYNFFSGKPDFENCNGWSSTLTKKKTSLLKDSKYGLFMVNLTHGGMMGPHWNPRATEIAVVLQGKGMVRVVCPGLISEAECKNARFAVEEGDIFVVPRFHPMAQLAFNNDTLVFMGFSTSPKNNHPQYLAGKASVLRTLDRHILATSFGVNETTFDRIVNQQGESVILECLSCAEEEFSILSEEIQREREEERRREEEETRRKEEERRRQEEEAKRKEEEEAKRREEEAARKREEEERKKREQEEAARRQKEAEEAERRREEEERERQQQQQEQEQQRREQEEREARQRQAEEERQRQQQQEAQRREQEEREARQREEEAQRQKQQQEEEAARRRRQEQEAREAAAAAAREAEQEREAAARREEEAARRQEQEAQRRQQEEAGQGRGGGAGERQEGGEAAARREEEAARQEGQPTPEQQ</sequence>
<dbReference type="SUPFAM" id="SSF51182">
    <property type="entry name" value="RmlC-like cupins"/>
    <property type="match status" value="1"/>
</dbReference>
<reference evidence="4" key="1">
    <citation type="submission" date="2023-03" db="EMBL/GenBank/DDBJ databases">
        <authorList>
            <person name="Julca I."/>
        </authorList>
    </citation>
    <scope>NUCLEOTIDE SEQUENCE</scope>
</reference>
<dbReference type="CDD" id="cd02244">
    <property type="entry name" value="cupin_7S_vicilin-like_N"/>
    <property type="match status" value="1"/>
</dbReference>
<evidence type="ECO:0000256" key="2">
    <source>
        <dbReference type="SAM" id="SignalP"/>
    </source>
</evidence>
<dbReference type="Gene3D" id="2.60.120.10">
    <property type="entry name" value="Jelly Rolls"/>
    <property type="match status" value="2"/>
</dbReference>